<name>A0A4Z2ERN8_9TELE</name>
<feature type="region of interest" description="Disordered" evidence="1">
    <location>
        <begin position="1"/>
        <end position="35"/>
    </location>
</feature>
<evidence type="ECO:0000256" key="1">
    <source>
        <dbReference type="SAM" id="MobiDB-lite"/>
    </source>
</evidence>
<accession>A0A4Z2ERN8</accession>
<sequence length="76" mass="8519">MTQTPSRWEGRLTLEPTLAKKKLQTQREKAEADIQPGADESCFCHADNLNLSLKFEESNTTSTGGPPDEWRPTESL</sequence>
<dbReference type="AlphaFoldDB" id="A0A4Z2ERN8"/>
<organism evidence="2 3">
    <name type="scientific">Liparis tanakae</name>
    <name type="common">Tanaka's snailfish</name>
    <dbReference type="NCBI Taxonomy" id="230148"/>
    <lineage>
        <taxon>Eukaryota</taxon>
        <taxon>Metazoa</taxon>
        <taxon>Chordata</taxon>
        <taxon>Craniata</taxon>
        <taxon>Vertebrata</taxon>
        <taxon>Euteleostomi</taxon>
        <taxon>Actinopterygii</taxon>
        <taxon>Neopterygii</taxon>
        <taxon>Teleostei</taxon>
        <taxon>Neoteleostei</taxon>
        <taxon>Acanthomorphata</taxon>
        <taxon>Eupercaria</taxon>
        <taxon>Perciformes</taxon>
        <taxon>Cottioidei</taxon>
        <taxon>Cottales</taxon>
        <taxon>Liparidae</taxon>
        <taxon>Liparis</taxon>
    </lineage>
</organism>
<evidence type="ECO:0000313" key="2">
    <source>
        <dbReference type="EMBL" id="TNN31034.1"/>
    </source>
</evidence>
<dbReference type="Proteomes" id="UP000314294">
    <property type="component" value="Unassembled WGS sequence"/>
</dbReference>
<proteinExistence type="predicted"/>
<keyword evidence="3" id="KW-1185">Reference proteome</keyword>
<evidence type="ECO:0000313" key="3">
    <source>
        <dbReference type="Proteomes" id="UP000314294"/>
    </source>
</evidence>
<protein>
    <submittedName>
        <fullName evidence="2">Uncharacterized protein</fullName>
    </submittedName>
</protein>
<dbReference type="EMBL" id="SRLO01003882">
    <property type="protein sequence ID" value="TNN31034.1"/>
    <property type="molecule type" value="Genomic_DNA"/>
</dbReference>
<comment type="caution">
    <text evidence="2">The sequence shown here is derived from an EMBL/GenBank/DDBJ whole genome shotgun (WGS) entry which is preliminary data.</text>
</comment>
<feature type="region of interest" description="Disordered" evidence="1">
    <location>
        <begin position="55"/>
        <end position="76"/>
    </location>
</feature>
<gene>
    <name evidence="2" type="ORF">EYF80_058814</name>
</gene>
<reference evidence="2 3" key="1">
    <citation type="submission" date="2019-03" db="EMBL/GenBank/DDBJ databases">
        <title>First draft genome of Liparis tanakae, snailfish: a comprehensive survey of snailfish specific genes.</title>
        <authorList>
            <person name="Kim W."/>
            <person name="Song I."/>
            <person name="Jeong J.-H."/>
            <person name="Kim D."/>
            <person name="Kim S."/>
            <person name="Ryu S."/>
            <person name="Song J.Y."/>
            <person name="Lee S.K."/>
        </authorList>
    </citation>
    <scope>NUCLEOTIDE SEQUENCE [LARGE SCALE GENOMIC DNA]</scope>
    <source>
        <tissue evidence="2">Muscle</tissue>
    </source>
</reference>